<sequence length="63" mass="6925">MASTVTPVLIQKEFVQCAESKYLTPSFINRAMHNTTEMLSGASGLSFITCWLVTASQLNCCYS</sequence>
<comment type="caution">
    <text evidence="1">The sequence shown here is derived from an EMBL/GenBank/DDBJ whole genome shotgun (WGS) entry which is preliminary data.</text>
</comment>
<proteinExistence type="predicted"/>
<dbReference type="Proteomes" id="UP001162972">
    <property type="component" value="Chromosome 4"/>
</dbReference>
<dbReference type="EMBL" id="JAPFFJ010000018">
    <property type="protein sequence ID" value="KAJ6401869.1"/>
    <property type="molecule type" value="Genomic_DNA"/>
</dbReference>
<accession>A0AAD6JCV4</accession>
<name>A0AAD6JCV4_9ROSI</name>
<dbReference type="AlphaFoldDB" id="A0AAD6JCV4"/>
<evidence type="ECO:0000313" key="2">
    <source>
        <dbReference type="Proteomes" id="UP001162972"/>
    </source>
</evidence>
<gene>
    <name evidence="1" type="ORF">OIU84_014027</name>
</gene>
<protein>
    <submittedName>
        <fullName evidence="1">Uncharacterized protein</fullName>
    </submittedName>
</protein>
<organism evidence="1 2">
    <name type="scientific">Salix udensis</name>
    <dbReference type="NCBI Taxonomy" id="889485"/>
    <lineage>
        <taxon>Eukaryota</taxon>
        <taxon>Viridiplantae</taxon>
        <taxon>Streptophyta</taxon>
        <taxon>Embryophyta</taxon>
        <taxon>Tracheophyta</taxon>
        <taxon>Spermatophyta</taxon>
        <taxon>Magnoliopsida</taxon>
        <taxon>eudicotyledons</taxon>
        <taxon>Gunneridae</taxon>
        <taxon>Pentapetalae</taxon>
        <taxon>rosids</taxon>
        <taxon>fabids</taxon>
        <taxon>Malpighiales</taxon>
        <taxon>Salicaceae</taxon>
        <taxon>Saliceae</taxon>
        <taxon>Salix</taxon>
    </lineage>
</organism>
<evidence type="ECO:0000313" key="1">
    <source>
        <dbReference type="EMBL" id="KAJ6401869.1"/>
    </source>
</evidence>
<reference evidence="1 2" key="1">
    <citation type="journal article" date="2023" name="Int. J. Mol. Sci.">
        <title>De Novo Assembly and Annotation of 11 Diverse Shrub Willow (Salix) Genomes Reveals Novel Gene Organization in Sex-Linked Regions.</title>
        <authorList>
            <person name="Hyden B."/>
            <person name="Feng K."/>
            <person name="Yates T.B."/>
            <person name="Jawdy S."/>
            <person name="Cereghino C."/>
            <person name="Smart L.B."/>
            <person name="Muchero W."/>
        </authorList>
    </citation>
    <scope>NUCLEOTIDE SEQUENCE [LARGE SCALE GENOMIC DNA]</scope>
    <source>
        <tissue evidence="1">Shoot tip</tissue>
    </source>
</reference>
<keyword evidence="2" id="KW-1185">Reference proteome</keyword>